<dbReference type="GO" id="GO:0042256">
    <property type="term" value="P:cytosolic ribosome assembly"/>
    <property type="evidence" value="ECO:0007669"/>
    <property type="project" value="UniProtKB-UniRule"/>
</dbReference>
<dbReference type="OrthoDB" id="9793681at2"/>
<name>A0A432ZP31_9GAMM</name>
<dbReference type="GO" id="GO:0017148">
    <property type="term" value="P:negative regulation of translation"/>
    <property type="evidence" value="ECO:0007669"/>
    <property type="project" value="UniProtKB-UniRule"/>
</dbReference>
<dbReference type="Pfam" id="PF02410">
    <property type="entry name" value="RsfS"/>
    <property type="match status" value="1"/>
</dbReference>
<dbReference type="PANTHER" id="PTHR21043:SF0">
    <property type="entry name" value="MITOCHONDRIAL ASSEMBLY OF RIBOSOMAL LARGE SUBUNIT PROTEIN 1"/>
    <property type="match status" value="1"/>
</dbReference>
<dbReference type="Proteomes" id="UP000288279">
    <property type="component" value="Unassembled WGS sequence"/>
</dbReference>
<comment type="subcellular location">
    <subcellularLocation>
        <location evidence="2">Cytoplasm</location>
    </subcellularLocation>
</comment>
<evidence type="ECO:0000256" key="2">
    <source>
        <dbReference type="HAMAP-Rule" id="MF_01477"/>
    </source>
</evidence>
<evidence type="ECO:0000313" key="3">
    <source>
        <dbReference type="EMBL" id="RUO79643.1"/>
    </source>
</evidence>
<dbReference type="GO" id="GO:0043023">
    <property type="term" value="F:ribosomal large subunit binding"/>
    <property type="evidence" value="ECO:0007669"/>
    <property type="project" value="TreeGrafter"/>
</dbReference>
<comment type="subunit">
    <text evidence="2">Interacts with ribosomal protein uL14 (rplN).</text>
</comment>
<dbReference type="HAMAP" id="MF_01477">
    <property type="entry name" value="Iojap_RsfS"/>
    <property type="match status" value="1"/>
</dbReference>
<dbReference type="SUPFAM" id="SSF81301">
    <property type="entry name" value="Nucleotidyltransferase"/>
    <property type="match status" value="1"/>
</dbReference>
<gene>
    <name evidence="2 3" type="primary">rsfS</name>
    <name evidence="3" type="ORF">CWI83_03900</name>
</gene>
<dbReference type="NCBIfam" id="TIGR00090">
    <property type="entry name" value="rsfS_iojap_ybeB"/>
    <property type="match status" value="1"/>
</dbReference>
<dbReference type="GO" id="GO:0090071">
    <property type="term" value="P:negative regulation of ribosome biogenesis"/>
    <property type="evidence" value="ECO:0007669"/>
    <property type="project" value="UniProtKB-UniRule"/>
</dbReference>
<keyword evidence="2" id="KW-0963">Cytoplasm</keyword>
<keyword evidence="2" id="KW-0810">Translation regulation</keyword>
<dbReference type="InterPro" id="IPR004394">
    <property type="entry name" value="Iojap/RsfS/C7orf30"/>
</dbReference>
<dbReference type="GO" id="GO:0005737">
    <property type="term" value="C:cytoplasm"/>
    <property type="evidence" value="ECO:0007669"/>
    <property type="project" value="UniProtKB-SubCell"/>
</dbReference>
<keyword evidence="2" id="KW-0678">Repressor</keyword>
<dbReference type="PANTHER" id="PTHR21043">
    <property type="entry name" value="IOJAP SUPERFAMILY ORTHOLOG"/>
    <property type="match status" value="1"/>
</dbReference>
<dbReference type="AlphaFoldDB" id="A0A432ZP31"/>
<keyword evidence="4" id="KW-1185">Reference proteome</keyword>
<accession>A0A432ZP31</accession>
<organism evidence="3 4">
    <name type="scientific">Pseudidiomarina taiwanensis</name>
    <dbReference type="NCBI Taxonomy" id="337250"/>
    <lineage>
        <taxon>Bacteria</taxon>
        <taxon>Pseudomonadati</taxon>
        <taxon>Pseudomonadota</taxon>
        <taxon>Gammaproteobacteria</taxon>
        <taxon>Alteromonadales</taxon>
        <taxon>Idiomarinaceae</taxon>
        <taxon>Pseudidiomarina</taxon>
    </lineage>
</organism>
<sequence>MQAEQLRDFVIDKIEDLKGRDIRVLDVHDQTDVAEFMVVCSGNSKTHVKSIANHVATEAKHQGIPPLGIEGDDTSEWVLVDLGDVIVHVMQEPIRDFYELEKLWSARK</sequence>
<dbReference type="Gene3D" id="3.30.460.10">
    <property type="entry name" value="Beta Polymerase, domain 2"/>
    <property type="match status" value="1"/>
</dbReference>
<comment type="similarity">
    <text evidence="1 2">Belongs to the Iojap/RsfS family.</text>
</comment>
<comment type="caution">
    <text evidence="3">The sequence shown here is derived from an EMBL/GenBank/DDBJ whole genome shotgun (WGS) entry which is preliminary data.</text>
</comment>
<reference evidence="3 4" key="1">
    <citation type="journal article" date="2011" name="Front. Microbiol.">
        <title>Genomic signatures of strain selection and enhancement in Bacillus atrophaeus var. globigii, a historical biowarfare simulant.</title>
        <authorList>
            <person name="Gibbons H.S."/>
            <person name="Broomall S.M."/>
            <person name="McNew L.A."/>
            <person name="Daligault H."/>
            <person name="Chapman C."/>
            <person name="Bruce D."/>
            <person name="Karavis M."/>
            <person name="Krepps M."/>
            <person name="McGregor P.A."/>
            <person name="Hong C."/>
            <person name="Park K.H."/>
            <person name="Akmal A."/>
            <person name="Feldman A."/>
            <person name="Lin J.S."/>
            <person name="Chang W.E."/>
            <person name="Higgs B.W."/>
            <person name="Demirev P."/>
            <person name="Lindquist J."/>
            <person name="Liem A."/>
            <person name="Fochler E."/>
            <person name="Read T.D."/>
            <person name="Tapia R."/>
            <person name="Johnson S."/>
            <person name="Bishop-Lilly K.A."/>
            <person name="Detter C."/>
            <person name="Han C."/>
            <person name="Sozhamannan S."/>
            <person name="Rosenzweig C.N."/>
            <person name="Skowronski E.W."/>
        </authorList>
    </citation>
    <scope>NUCLEOTIDE SEQUENCE [LARGE SCALE GENOMIC DNA]</scope>
    <source>
        <strain evidence="3 4">PIT1</strain>
    </source>
</reference>
<dbReference type="InterPro" id="IPR043519">
    <property type="entry name" value="NT_sf"/>
</dbReference>
<evidence type="ECO:0000313" key="4">
    <source>
        <dbReference type="Proteomes" id="UP000288279"/>
    </source>
</evidence>
<dbReference type="EMBL" id="PIQG01000001">
    <property type="protein sequence ID" value="RUO79643.1"/>
    <property type="molecule type" value="Genomic_DNA"/>
</dbReference>
<proteinExistence type="inferred from homology"/>
<evidence type="ECO:0000256" key="1">
    <source>
        <dbReference type="ARBA" id="ARBA00010574"/>
    </source>
</evidence>
<protein>
    <recommendedName>
        <fullName evidence="2">Ribosomal silencing factor RsfS</fullName>
    </recommendedName>
</protein>
<comment type="function">
    <text evidence="2">Functions as a ribosomal silencing factor. Interacts with ribosomal protein uL14 (rplN), blocking formation of intersubunit bridge B8. Prevents association of the 30S and 50S ribosomal subunits and the formation of functional ribosomes, thus repressing translation.</text>
</comment>
<dbReference type="RefSeq" id="WP_126825924.1">
    <property type="nucleotide sequence ID" value="NZ_PIQG01000001.1"/>
</dbReference>